<feature type="transmembrane region" description="Helical" evidence="1">
    <location>
        <begin position="12"/>
        <end position="31"/>
    </location>
</feature>
<keyword evidence="1" id="KW-1133">Transmembrane helix</keyword>
<organism evidence="2">
    <name type="scientific">Panstrongylus lignarius</name>
    <dbReference type="NCBI Taxonomy" id="156445"/>
    <lineage>
        <taxon>Eukaryota</taxon>
        <taxon>Metazoa</taxon>
        <taxon>Ecdysozoa</taxon>
        <taxon>Arthropoda</taxon>
        <taxon>Hexapoda</taxon>
        <taxon>Insecta</taxon>
        <taxon>Pterygota</taxon>
        <taxon>Neoptera</taxon>
        <taxon>Paraneoptera</taxon>
        <taxon>Hemiptera</taxon>
        <taxon>Heteroptera</taxon>
        <taxon>Panheteroptera</taxon>
        <taxon>Cimicomorpha</taxon>
        <taxon>Reduviidae</taxon>
        <taxon>Triatominae</taxon>
        <taxon>Panstrongylus</taxon>
    </lineage>
</organism>
<reference evidence="2" key="1">
    <citation type="journal article" date="2018" name="PLoS Negl. Trop. Dis.">
        <title>An insight into the salivary gland and fat body transcriptome of Panstrongylus lignarius (Hemiptera: Heteroptera), the main vector of Chagas disease in Peru.</title>
        <authorList>
            <person name="Nevoa J.C."/>
            <person name="Mendes M.T."/>
            <person name="da Silva M.V."/>
            <person name="Soares S.C."/>
            <person name="Oliveira C.J.F."/>
            <person name="Ribeiro J.M.C."/>
        </authorList>
    </citation>
    <scope>NUCLEOTIDE SEQUENCE</scope>
</reference>
<protein>
    <submittedName>
        <fullName evidence="2">Uncharacterized protein</fullName>
    </submittedName>
</protein>
<dbReference type="AlphaFoldDB" id="A0A224Y518"/>
<evidence type="ECO:0000313" key="2">
    <source>
        <dbReference type="EMBL" id="JAW15803.1"/>
    </source>
</evidence>
<keyword evidence="1" id="KW-0812">Transmembrane</keyword>
<accession>A0A224Y518</accession>
<dbReference type="EMBL" id="GFTR01000623">
    <property type="protein sequence ID" value="JAW15803.1"/>
    <property type="molecule type" value="Transcribed_RNA"/>
</dbReference>
<name>A0A224Y518_9HEMI</name>
<sequence length="75" mass="8589">MNPFTISKLCQFSVVLIICFLLGYFSISVGNILSVHFLYKILNASLIYFVTYRSFTMFKSCQRLIAFIVVFGIMG</sequence>
<evidence type="ECO:0000256" key="1">
    <source>
        <dbReference type="SAM" id="Phobius"/>
    </source>
</evidence>
<keyword evidence="1" id="KW-0472">Membrane</keyword>
<proteinExistence type="predicted"/>